<name>A0A0H5QQD5_9EUKA</name>
<protein>
    <submittedName>
        <fullName evidence="1">Uncharacterized protein</fullName>
    </submittedName>
</protein>
<dbReference type="AlphaFoldDB" id="A0A0H5QQD5"/>
<proteinExistence type="predicted"/>
<sequence length="112" mass="12980">MNTTSSMICPSCSVTSLFINRKFAHANQIPLESLSEPIQLSVIDGRRLRSVVNFRFDSISPNLMACPLSGVQFSRHNPRNYVERESYWVCRTFLKHHWSFHLMQLISSDCRC</sequence>
<reference evidence="1" key="1">
    <citation type="submission" date="2015-04" db="EMBL/GenBank/DDBJ databases">
        <title>The genome sequence of the plant pathogenic Rhizarian Plasmodiophora brassicae reveals insights in its biotrophic life cycle and the origin of chitin synthesis.</title>
        <authorList>
            <person name="Schwelm A."/>
            <person name="Fogelqvist J."/>
            <person name="Knaust A."/>
            <person name="Julke S."/>
            <person name="Lilja T."/>
            <person name="Dhandapani V."/>
            <person name="Bonilla-Rosso G."/>
            <person name="Karlsson M."/>
            <person name="Shevchenko A."/>
            <person name="Choi S.R."/>
            <person name="Kim H.G."/>
            <person name="Park J.Y."/>
            <person name="Lim Y.P."/>
            <person name="Ludwig-Muller J."/>
            <person name="Dixelius C."/>
        </authorList>
    </citation>
    <scope>NUCLEOTIDE SEQUENCE</scope>
    <source>
        <tissue evidence="1">Potato root galls</tissue>
    </source>
</reference>
<organism evidence="1">
    <name type="scientific">Spongospora subterranea</name>
    <dbReference type="NCBI Taxonomy" id="70186"/>
    <lineage>
        <taxon>Eukaryota</taxon>
        <taxon>Sar</taxon>
        <taxon>Rhizaria</taxon>
        <taxon>Endomyxa</taxon>
        <taxon>Phytomyxea</taxon>
        <taxon>Plasmodiophorida</taxon>
        <taxon>Plasmodiophoridae</taxon>
        <taxon>Spongospora</taxon>
    </lineage>
</organism>
<evidence type="ECO:0000313" key="1">
    <source>
        <dbReference type="EMBL" id="CRZ03686.1"/>
    </source>
</evidence>
<accession>A0A0H5QQD5</accession>
<dbReference type="EMBL" id="HACM01003244">
    <property type="protein sequence ID" value="CRZ03686.1"/>
    <property type="molecule type" value="Transcribed_RNA"/>
</dbReference>